<keyword evidence="2" id="KW-1185">Reference proteome</keyword>
<reference evidence="1 2" key="1">
    <citation type="journal article" date="2019" name="Sci. Rep.">
        <title>Orb-weaving spider Araneus ventricosus genome elucidates the spidroin gene catalogue.</title>
        <authorList>
            <person name="Kono N."/>
            <person name="Nakamura H."/>
            <person name="Ohtoshi R."/>
            <person name="Moran D.A.P."/>
            <person name="Shinohara A."/>
            <person name="Yoshida Y."/>
            <person name="Fujiwara M."/>
            <person name="Mori M."/>
            <person name="Tomita M."/>
            <person name="Arakawa K."/>
        </authorList>
    </citation>
    <scope>NUCLEOTIDE SEQUENCE [LARGE SCALE GENOMIC DNA]</scope>
</reference>
<dbReference type="SUPFAM" id="SSF56672">
    <property type="entry name" value="DNA/RNA polymerases"/>
    <property type="match status" value="1"/>
</dbReference>
<dbReference type="OrthoDB" id="6429852at2759"/>
<dbReference type="GO" id="GO:0071897">
    <property type="term" value="P:DNA biosynthetic process"/>
    <property type="evidence" value="ECO:0007669"/>
    <property type="project" value="UniProtKB-ARBA"/>
</dbReference>
<name>A0A4Y2NC97_ARAVE</name>
<gene>
    <name evidence="1" type="ORF">AVEN_79529_1</name>
</gene>
<dbReference type="InterPro" id="IPR043128">
    <property type="entry name" value="Rev_trsase/Diguanyl_cyclase"/>
</dbReference>
<evidence type="ECO:0000313" key="2">
    <source>
        <dbReference type="Proteomes" id="UP000499080"/>
    </source>
</evidence>
<dbReference type="AlphaFoldDB" id="A0A4Y2NC97"/>
<sequence length="240" mass="27930">MTSWNPISDRWKLWVLRLINVRLYPMVEPCFPEEFLRAWNRCPSSSSSIDAKERLTNLMNIFRTKVGGEERINLAMAGFGLNEKNRIFLEWLHEGIIEEVPVNEINLSGNYLPHRSVLNESSSTPIRPVFDASARMKGHPSLNESLHSDSHLNEQISDILLRFREKKIGVTADIRKAFLQISICKEDRDFLRFLCWKNKDCQEHKVFRHPRVVFGVRSSPFLLKAVLKYHLAKNCDVDPL</sequence>
<dbReference type="Proteomes" id="UP000499080">
    <property type="component" value="Unassembled WGS sequence"/>
</dbReference>
<dbReference type="EMBL" id="BGPR01008746">
    <property type="protein sequence ID" value="GBN35777.1"/>
    <property type="molecule type" value="Genomic_DNA"/>
</dbReference>
<dbReference type="Gene3D" id="3.30.70.270">
    <property type="match status" value="1"/>
</dbReference>
<proteinExistence type="predicted"/>
<evidence type="ECO:0008006" key="3">
    <source>
        <dbReference type="Google" id="ProtNLM"/>
    </source>
</evidence>
<dbReference type="PANTHER" id="PTHR47331">
    <property type="entry name" value="PHD-TYPE DOMAIN-CONTAINING PROTEIN"/>
    <property type="match status" value="1"/>
</dbReference>
<dbReference type="InterPro" id="IPR043502">
    <property type="entry name" value="DNA/RNA_pol_sf"/>
</dbReference>
<comment type="caution">
    <text evidence="1">The sequence shown here is derived from an EMBL/GenBank/DDBJ whole genome shotgun (WGS) entry which is preliminary data.</text>
</comment>
<dbReference type="PANTHER" id="PTHR47331:SF1">
    <property type="entry name" value="GAG-LIKE PROTEIN"/>
    <property type="match status" value="1"/>
</dbReference>
<accession>A0A4Y2NC97</accession>
<dbReference type="Gene3D" id="3.10.10.10">
    <property type="entry name" value="HIV Type 1 Reverse Transcriptase, subunit A, domain 1"/>
    <property type="match status" value="1"/>
</dbReference>
<organism evidence="1 2">
    <name type="scientific">Araneus ventricosus</name>
    <name type="common">Orbweaver spider</name>
    <name type="synonym">Epeira ventricosa</name>
    <dbReference type="NCBI Taxonomy" id="182803"/>
    <lineage>
        <taxon>Eukaryota</taxon>
        <taxon>Metazoa</taxon>
        <taxon>Ecdysozoa</taxon>
        <taxon>Arthropoda</taxon>
        <taxon>Chelicerata</taxon>
        <taxon>Arachnida</taxon>
        <taxon>Araneae</taxon>
        <taxon>Araneomorphae</taxon>
        <taxon>Entelegynae</taxon>
        <taxon>Araneoidea</taxon>
        <taxon>Araneidae</taxon>
        <taxon>Araneus</taxon>
    </lineage>
</organism>
<protein>
    <recommendedName>
        <fullName evidence="3">Reverse transcriptase domain-containing protein</fullName>
    </recommendedName>
</protein>
<evidence type="ECO:0000313" key="1">
    <source>
        <dbReference type="EMBL" id="GBN35777.1"/>
    </source>
</evidence>